<name>A0A1I6VPM2_9RHOB</name>
<evidence type="ECO:0000313" key="12">
    <source>
        <dbReference type="Proteomes" id="UP000199239"/>
    </source>
</evidence>
<dbReference type="EMBL" id="FPAJ01000008">
    <property type="protein sequence ID" value="SFT15690.1"/>
    <property type="molecule type" value="Genomic_DNA"/>
</dbReference>
<evidence type="ECO:0000259" key="10">
    <source>
        <dbReference type="PROSITE" id="PS50928"/>
    </source>
</evidence>
<dbReference type="InterPro" id="IPR000515">
    <property type="entry name" value="MetI-like"/>
</dbReference>
<feature type="transmembrane region" description="Helical" evidence="9">
    <location>
        <begin position="231"/>
        <end position="252"/>
    </location>
</feature>
<evidence type="ECO:0000313" key="11">
    <source>
        <dbReference type="EMBL" id="SFT15690.1"/>
    </source>
</evidence>
<evidence type="ECO:0000256" key="7">
    <source>
        <dbReference type="ARBA" id="ARBA00022989"/>
    </source>
</evidence>
<gene>
    <name evidence="11" type="ORF">SAMN04488040_3488</name>
</gene>
<dbReference type="PROSITE" id="PS50928">
    <property type="entry name" value="ABC_TM1"/>
    <property type="match status" value="1"/>
</dbReference>
<feature type="transmembrane region" description="Helical" evidence="9">
    <location>
        <begin position="188"/>
        <end position="210"/>
    </location>
</feature>
<organism evidence="11 12">
    <name type="scientific">Sulfitobacter marinus</name>
    <dbReference type="NCBI Taxonomy" id="394264"/>
    <lineage>
        <taxon>Bacteria</taxon>
        <taxon>Pseudomonadati</taxon>
        <taxon>Pseudomonadota</taxon>
        <taxon>Alphaproteobacteria</taxon>
        <taxon>Rhodobacterales</taxon>
        <taxon>Roseobacteraceae</taxon>
        <taxon>Sulfitobacter</taxon>
    </lineage>
</organism>
<dbReference type="NCBIfam" id="TIGR01726">
    <property type="entry name" value="HEQRo_perm_3TM"/>
    <property type="match status" value="1"/>
</dbReference>
<dbReference type="Pfam" id="PF00528">
    <property type="entry name" value="BPD_transp_1"/>
    <property type="match status" value="1"/>
</dbReference>
<dbReference type="SUPFAM" id="SSF161098">
    <property type="entry name" value="MetI-like"/>
    <property type="match status" value="2"/>
</dbReference>
<sequence length="404" mass="44039">MTTMSDPQQGSFRLSMLLNDTRYRSYTFQFIALVLLIALMAFLGVNLMRNLAEAGLNISYDFLGVPAGYDINQTLIDYNSQSSNLRAAMVGIINTLLVAFLACLTATVIGVIAGVARLSKNWLVSKLMSVYVEIFRNIPVLIWILMIYTLMTAVLPAPNAFRGDNATSSMLFDAFAFTNRGVYIPAPVWGPGSMMVVATFILSIIAVVFYRRYAVKLLFETGKLLPTGWPTLAILIVPTLLMFFIMGSPIGLDLPALKGFNFRGGIQIGAPLIALWLALSVYTGAFIAENVRAGIQAIPKGQTEAAASLGLRPKRVMNLVILPQALRVIIPPLISQYLNITKNSSLAIAVGYADITATLGGITLNQTGRAIECVLLLMLFYLTISLSISAIMNVYNKNVSLKER</sequence>
<dbReference type="GO" id="GO:0043190">
    <property type="term" value="C:ATP-binding cassette (ABC) transporter complex"/>
    <property type="evidence" value="ECO:0007669"/>
    <property type="project" value="InterPro"/>
</dbReference>
<comment type="subcellular location">
    <subcellularLocation>
        <location evidence="1">Cell inner membrane</location>
        <topology evidence="1">Multi-pass membrane protein</topology>
    </subcellularLocation>
    <subcellularLocation>
        <location evidence="9">Cell membrane</location>
        <topology evidence="9">Multi-pass membrane protein</topology>
    </subcellularLocation>
</comment>
<feature type="transmembrane region" description="Helical" evidence="9">
    <location>
        <begin position="374"/>
        <end position="395"/>
    </location>
</feature>
<keyword evidence="5 9" id="KW-0812">Transmembrane</keyword>
<dbReference type="RefSeq" id="WP_093917684.1">
    <property type="nucleotide sequence ID" value="NZ_FPAJ01000008.1"/>
</dbReference>
<dbReference type="InterPro" id="IPR043429">
    <property type="entry name" value="ArtM/GltK/GlnP/TcyL/YhdX-like"/>
</dbReference>
<evidence type="ECO:0000256" key="8">
    <source>
        <dbReference type="ARBA" id="ARBA00023136"/>
    </source>
</evidence>
<dbReference type="Gene3D" id="1.10.3720.10">
    <property type="entry name" value="MetI-like"/>
    <property type="match status" value="2"/>
</dbReference>
<evidence type="ECO:0000256" key="2">
    <source>
        <dbReference type="ARBA" id="ARBA00010072"/>
    </source>
</evidence>
<keyword evidence="8 9" id="KW-0472">Membrane</keyword>
<keyword evidence="6" id="KW-0029">Amino-acid transport</keyword>
<dbReference type="CDD" id="cd06261">
    <property type="entry name" value="TM_PBP2"/>
    <property type="match status" value="1"/>
</dbReference>
<dbReference type="STRING" id="394264.SAMN04488040_3488"/>
<proteinExistence type="inferred from homology"/>
<dbReference type="OrthoDB" id="9808531at2"/>
<dbReference type="GO" id="GO:0006865">
    <property type="term" value="P:amino acid transport"/>
    <property type="evidence" value="ECO:0007669"/>
    <property type="project" value="UniProtKB-KW"/>
</dbReference>
<reference evidence="12" key="1">
    <citation type="submission" date="2016-10" db="EMBL/GenBank/DDBJ databases">
        <authorList>
            <person name="Varghese N."/>
            <person name="Submissions S."/>
        </authorList>
    </citation>
    <scope>NUCLEOTIDE SEQUENCE [LARGE SCALE GENOMIC DNA]</scope>
    <source>
        <strain evidence="12">DSM 23422</strain>
    </source>
</reference>
<accession>A0A1I6VPM2</accession>
<evidence type="ECO:0000256" key="4">
    <source>
        <dbReference type="ARBA" id="ARBA00022475"/>
    </source>
</evidence>
<feature type="transmembrane region" description="Helical" evidence="9">
    <location>
        <begin position="87"/>
        <end position="113"/>
    </location>
</feature>
<keyword evidence="7 9" id="KW-1133">Transmembrane helix</keyword>
<feature type="transmembrane region" description="Helical" evidence="9">
    <location>
        <begin position="264"/>
        <end position="288"/>
    </location>
</feature>
<evidence type="ECO:0000256" key="9">
    <source>
        <dbReference type="RuleBase" id="RU363032"/>
    </source>
</evidence>
<keyword evidence="4" id="KW-1003">Cell membrane</keyword>
<protein>
    <submittedName>
        <fullName evidence="11">L-glutamine ABC transporter membrane protein /L-glutamate ABC transporter membrane protein /L-aspartate ABC transporter membrane protein /L-asparagine ABC transporter membrane protein</fullName>
    </submittedName>
</protein>
<keyword evidence="12" id="KW-1185">Reference proteome</keyword>
<dbReference type="AlphaFoldDB" id="A0A1I6VPM2"/>
<dbReference type="PANTHER" id="PTHR30614:SF37">
    <property type="entry name" value="AMINO-ACID ABC TRANSPORTER PERMEASE PROTEIN YHDX-RELATED"/>
    <property type="match status" value="1"/>
</dbReference>
<evidence type="ECO:0000256" key="5">
    <source>
        <dbReference type="ARBA" id="ARBA00022692"/>
    </source>
</evidence>
<dbReference type="GO" id="GO:0022857">
    <property type="term" value="F:transmembrane transporter activity"/>
    <property type="evidence" value="ECO:0007669"/>
    <property type="project" value="InterPro"/>
</dbReference>
<evidence type="ECO:0000256" key="1">
    <source>
        <dbReference type="ARBA" id="ARBA00004429"/>
    </source>
</evidence>
<evidence type="ECO:0000256" key="6">
    <source>
        <dbReference type="ARBA" id="ARBA00022970"/>
    </source>
</evidence>
<feature type="transmembrane region" description="Helical" evidence="9">
    <location>
        <begin position="26"/>
        <end position="47"/>
    </location>
</feature>
<dbReference type="InterPro" id="IPR010065">
    <property type="entry name" value="AA_ABC_transptr_permease_3TM"/>
</dbReference>
<evidence type="ECO:0000256" key="3">
    <source>
        <dbReference type="ARBA" id="ARBA00022448"/>
    </source>
</evidence>
<keyword evidence="3 9" id="KW-0813">Transport</keyword>
<dbReference type="InterPro" id="IPR035906">
    <property type="entry name" value="MetI-like_sf"/>
</dbReference>
<feature type="domain" description="ABC transmembrane type-1" evidence="10">
    <location>
        <begin position="92"/>
        <end position="392"/>
    </location>
</feature>
<comment type="similarity">
    <text evidence="2">Belongs to the binding-protein-dependent transport system permease family. HisMQ subfamily.</text>
</comment>
<feature type="transmembrane region" description="Helical" evidence="9">
    <location>
        <begin position="134"/>
        <end position="155"/>
    </location>
</feature>
<dbReference type="PANTHER" id="PTHR30614">
    <property type="entry name" value="MEMBRANE COMPONENT OF AMINO ACID ABC TRANSPORTER"/>
    <property type="match status" value="1"/>
</dbReference>
<dbReference type="Proteomes" id="UP000199239">
    <property type="component" value="Unassembled WGS sequence"/>
</dbReference>